<keyword evidence="1" id="KW-0175">Coiled coil</keyword>
<evidence type="ECO:0008006" key="5">
    <source>
        <dbReference type="Google" id="ProtNLM"/>
    </source>
</evidence>
<evidence type="ECO:0000256" key="1">
    <source>
        <dbReference type="SAM" id="Coils"/>
    </source>
</evidence>
<protein>
    <recommendedName>
        <fullName evidence="5">Transposase element L1Md-A101/L1Md-A102/L1Md-A2</fullName>
    </recommendedName>
</protein>
<gene>
    <name evidence="3" type="ORF">NHX12_019396</name>
</gene>
<dbReference type="Proteomes" id="UP001148018">
    <property type="component" value="Unassembled WGS sequence"/>
</dbReference>
<keyword evidence="4" id="KW-1185">Reference proteome</keyword>
<dbReference type="PANTHER" id="PTHR11505">
    <property type="entry name" value="L1 TRANSPOSABLE ELEMENT-RELATED"/>
    <property type="match status" value="1"/>
</dbReference>
<dbReference type="Gene3D" id="3.30.250.20">
    <property type="entry name" value="L1 transposable element, C-terminal domain"/>
    <property type="match status" value="1"/>
</dbReference>
<feature type="region of interest" description="Disordered" evidence="2">
    <location>
        <begin position="149"/>
        <end position="171"/>
    </location>
</feature>
<dbReference type="Gene3D" id="3.30.70.1820">
    <property type="entry name" value="L1 transposable element, RRM domain"/>
    <property type="match status" value="1"/>
</dbReference>
<organism evidence="3 4">
    <name type="scientific">Muraenolepis orangiensis</name>
    <name type="common">Patagonian moray cod</name>
    <dbReference type="NCBI Taxonomy" id="630683"/>
    <lineage>
        <taxon>Eukaryota</taxon>
        <taxon>Metazoa</taxon>
        <taxon>Chordata</taxon>
        <taxon>Craniata</taxon>
        <taxon>Vertebrata</taxon>
        <taxon>Euteleostomi</taxon>
        <taxon>Actinopterygii</taxon>
        <taxon>Neopterygii</taxon>
        <taxon>Teleostei</taxon>
        <taxon>Neoteleostei</taxon>
        <taxon>Acanthomorphata</taxon>
        <taxon>Zeiogadaria</taxon>
        <taxon>Gadariae</taxon>
        <taxon>Gadiformes</taxon>
        <taxon>Muraenolepidoidei</taxon>
        <taxon>Muraenolepididae</taxon>
        <taxon>Muraenolepis</taxon>
    </lineage>
</organism>
<evidence type="ECO:0000256" key="2">
    <source>
        <dbReference type="SAM" id="MobiDB-lite"/>
    </source>
</evidence>
<accession>A0A9Q0ETR5</accession>
<proteinExistence type="predicted"/>
<sequence length="310" mass="35272">MKQLVAELAKQRAGLKDDVSHLIQESLKPLETAVGALRDTVGSFQARLVATETIAGENFERLTTAEATIKALQAQNQTLLDHVDDIENRSRRSNLRIVNIPEGSENGKDPVKFIAELLVECEGPDVFTEPPELERAHRSLERAHRSLERAHRSLESPPFTGESPPFTGEPTVHWRAHRSLERAHRSLERAHRSLERAHRSLATKPKDGKPARPFVVRFLRYQQREAALRGSRNHEVKFQGSPLRFYPDLSSALARKRADYNGVKQALYKKGVRFRLMHPARLGVTFEAQTFTFDSPEEAQEFYKCRVAKE</sequence>
<comment type="caution">
    <text evidence="3">The sequence shown here is derived from an EMBL/GenBank/DDBJ whole genome shotgun (WGS) entry which is preliminary data.</text>
</comment>
<evidence type="ECO:0000313" key="3">
    <source>
        <dbReference type="EMBL" id="KAJ3613144.1"/>
    </source>
</evidence>
<dbReference type="InterPro" id="IPR004244">
    <property type="entry name" value="Transposase_22"/>
</dbReference>
<dbReference type="EMBL" id="JANIIK010000035">
    <property type="protein sequence ID" value="KAJ3613144.1"/>
    <property type="molecule type" value="Genomic_DNA"/>
</dbReference>
<dbReference type="OrthoDB" id="10059413at2759"/>
<dbReference type="AlphaFoldDB" id="A0A9Q0ETR5"/>
<name>A0A9Q0ETR5_9TELE</name>
<dbReference type="InterPro" id="IPR042566">
    <property type="entry name" value="L1_C"/>
</dbReference>
<feature type="coiled-coil region" evidence="1">
    <location>
        <begin position="62"/>
        <end position="89"/>
    </location>
</feature>
<reference evidence="3" key="1">
    <citation type="submission" date="2022-07" db="EMBL/GenBank/DDBJ databases">
        <title>Chromosome-level genome of Muraenolepis orangiensis.</title>
        <authorList>
            <person name="Kim J."/>
        </authorList>
    </citation>
    <scope>NUCLEOTIDE SEQUENCE</scope>
    <source>
        <strain evidence="3">KU_S4_2022</strain>
        <tissue evidence="3">Muscle</tissue>
    </source>
</reference>
<evidence type="ECO:0000313" key="4">
    <source>
        <dbReference type="Proteomes" id="UP001148018"/>
    </source>
</evidence>